<dbReference type="AlphaFoldDB" id="A0A4C2ENL5"/>
<proteinExistence type="predicted"/>
<sequence length="52" mass="5732">MRRCPGATKDEIIGAISISDPASRFEGEFYEVELPSKVTRLATAIEINSQFS</sequence>
<accession>A0A4C2ENL5</accession>
<evidence type="ECO:0000313" key="1">
    <source>
        <dbReference type="EMBL" id="GCF16194.1"/>
    </source>
</evidence>
<name>A0A4C2ENL5_9EURY</name>
<reference evidence="1 2" key="1">
    <citation type="submission" date="2019-02" db="EMBL/GenBank/DDBJ databases">
        <title>Haloarcula mannanilyticum sp. nov., a mannan degrading haloarchaeon isolated from commercial salt.</title>
        <authorList>
            <person name="Enomoto S."/>
            <person name="Shimane Y."/>
            <person name="Kamekura M."/>
            <person name="Ito T."/>
            <person name="Moriya O."/>
            <person name="Ihara K."/>
            <person name="Takahashi-Ando N."/>
            <person name="Fukushima Y."/>
            <person name="Yoshida Y."/>
            <person name="Usama R."/>
            <person name="Takai K."/>
            <person name="Minegishi H."/>
        </authorList>
    </citation>
    <scope>NUCLEOTIDE SEQUENCE [LARGE SCALE GENOMIC DNA]</scope>
    <source>
        <strain evidence="1 2">MD130-1</strain>
    </source>
</reference>
<organism evidence="1 2">
    <name type="scientific">Haloarcula mannanilytica</name>
    <dbReference type="NCBI Taxonomy" id="2509225"/>
    <lineage>
        <taxon>Archaea</taxon>
        <taxon>Methanobacteriati</taxon>
        <taxon>Methanobacteriota</taxon>
        <taxon>Stenosarchaea group</taxon>
        <taxon>Halobacteria</taxon>
        <taxon>Halobacteriales</taxon>
        <taxon>Haloarculaceae</taxon>
        <taxon>Haloarcula</taxon>
    </lineage>
</organism>
<dbReference type="EMBL" id="BIXZ01000019">
    <property type="protein sequence ID" value="GCF16194.1"/>
    <property type="molecule type" value="Genomic_DNA"/>
</dbReference>
<keyword evidence="2" id="KW-1185">Reference proteome</keyword>
<gene>
    <name evidence="1" type="ORF">Harman_41290</name>
</gene>
<protein>
    <submittedName>
        <fullName evidence="1">Uncharacterized protein</fullName>
    </submittedName>
</protein>
<dbReference type="Proteomes" id="UP000304382">
    <property type="component" value="Unassembled WGS sequence"/>
</dbReference>
<evidence type="ECO:0000313" key="2">
    <source>
        <dbReference type="Proteomes" id="UP000304382"/>
    </source>
</evidence>
<comment type="caution">
    <text evidence="1">The sequence shown here is derived from an EMBL/GenBank/DDBJ whole genome shotgun (WGS) entry which is preliminary data.</text>
</comment>